<gene>
    <name evidence="2" type="ORF">COY69_03420</name>
</gene>
<dbReference type="InterPro" id="IPR002860">
    <property type="entry name" value="BNR_rpt"/>
</dbReference>
<dbReference type="SUPFAM" id="SSF50939">
    <property type="entry name" value="Sialidases"/>
    <property type="match status" value="1"/>
</dbReference>
<feature type="chain" id="PRO_5014935009" evidence="1">
    <location>
        <begin position="21"/>
        <end position="361"/>
    </location>
</feature>
<evidence type="ECO:0000256" key="1">
    <source>
        <dbReference type="SAM" id="SignalP"/>
    </source>
</evidence>
<dbReference type="EMBL" id="PFMA01000085">
    <property type="protein sequence ID" value="PIY93098.1"/>
    <property type="molecule type" value="Genomic_DNA"/>
</dbReference>
<reference evidence="3" key="1">
    <citation type="submission" date="2017-09" db="EMBL/GenBank/DDBJ databases">
        <title>Depth-based differentiation of microbial function through sediment-hosted aquifers and enrichment of novel symbionts in the deep terrestrial subsurface.</title>
        <authorList>
            <person name="Probst A.J."/>
            <person name="Ladd B."/>
            <person name="Jarett J.K."/>
            <person name="Geller-Mcgrath D.E."/>
            <person name="Sieber C.M.K."/>
            <person name="Emerson J.B."/>
            <person name="Anantharaman K."/>
            <person name="Thomas B.C."/>
            <person name="Malmstrom R."/>
            <person name="Stieglmeier M."/>
            <person name="Klingl A."/>
            <person name="Woyke T."/>
            <person name="Ryan C.M."/>
            <person name="Banfield J.F."/>
        </authorList>
    </citation>
    <scope>NUCLEOTIDE SEQUENCE [LARGE SCALE GENOMIC DNA]</scope>
</reference>
<name>A0A2M7R8L4_9BACT</name>
<dbReference type="InterPro" id="IPR052025">
    <property type="entry name" value="Xyloglucanase_GH74"/>
</dbReference>
<dbReference type="PANTHER" id="PTHR43739:SF5">
    <property type="entry name" value="EXO-ALPHA-SIALIDASE"/>
    <property type="match status" value="1"/>
</dbReference>
<dbReference type="Gene3D" id="2.130.10.10">
    <property type="entry name" value="YVTN repeat-like/Quinoprotein amine dehydrogenase"/>
    <property type="match status" value="3"/>
</dbReference>
<dbReference type="AlphaFoldDB" id="A0A2M7R8L4"/>
<keyword evidence="1" id="KW-0732">Signal</keyword>
<comment type="caution">
    <text evidence="2">The sequence shown here is derived from an EMBL/GenBank/DDBJ whole genome shotgun (WGS) entry which is preliminary data.</text>
</comment>
<evidence type="ECO:0000313" key="2">
    <source>
        <dbReference type="EMBL" id="PIY93098.1"/>
    </source>
</evidence>
<proteinExistence type="predicted"/>
<accession>A0A2M7R8L4</accession>
<dbReference type="PROSITE" id="PS51257">
    <property type="entry name" value="PROKAR_LIPOPROTEIN"/>
    <property type="match status" value="1"/>
</dbReference>
<feature type="signal peptide" evidence="1">
    <location>
        <begin position="1"/>
        <end position="20"/>
    </location>
</feature>
<dbReference type="Proteomes" id="UP000229449">
    <property type="component" value="Unassembled WGS sequence"/>
</dbReference>
<dbReference type="InterPro" id="IPR015943">
    <property type="entry name" value="WD40/YVTN_repeat-like_dom_sf"/>
</dbReference>
<protein>
    <submittedName>
        <fullName evidence="2">Uncharacterized protein</fullName>
    </submittedName>
</protein>
<dbReference type="PANTHER" id="PTHR43739">
    <property type="entry name" value="XYLOGLUCANASE (EUROFUNG)"/>
    <property type="match status" value="1"/>
</dbReference>
<dbReference type="InterPro" id="IPR036278">
    <property type="entry name" value="Sialidase_sf"/>
</dbReference>
<dbReference type="GO" id="GO:0010411">
    <property type="term" value="P:xyloglucan metabolic process"/>
    <property type="evidence" value="ECO:0007669"/>
    <property type="project" value="TreeGrafter"/>
</dbReference>
<sequence>MNKKLVFFSLLLAVVFFVGAGCLNVGDNNQTITSGPAGMYLSIDKGESWTAISSMPTNQGTKNINNMSVYALFEDPQDPQGLYWASREGGLFYTFDSGKSWQQSGDPLNVSTVRSVAINPRDKCTIYATNGRQVFKTIDCVRSWEEVFREIRSSDSITYVAFDPFHPENIYISESNGDVLKSIDGGVHWLLLKHFSDYVRSIDFDTNNEGLVYITTLKKGLFRSKDFGETWTDLSSKLKDYSGALDFKRFVVYPSQADEIYWISKYGVLTSRNAGEDWESVKLVTPPGSVDIYGFAVSRSNDQEIYYTGTINSKSSLYRSIDGGKTWETRKLPSKQIPTMLYAHPQNEGWLYLGFTIPPKN</sequence>
<dbReference type="SUPFAM" id="SSF110296">
    <property type="entry name" value="Oligoxyloglucan reducing end-specific cellobiohydrolase"/>
    <property type="match status" value="1"/>
</dbReference>
<dbReference type="Pfam" id="PF02012">
    <property type="entry name" value="BNR"/>
    <property type="match status" value="1"/>
</dbReference>
<dbReference type="Pfam" id="PF15899">
    <property type="entry name" value="BNR_6"/>
    <property type="match status" value="1"/>
</dbReference>
<evidence type="ECO:0000313" key="3">
    <source>
        <dbReference type="Proteomes" id="UP000229449"/>
    </source>
</evidence>
<organism evidence="2 3">
    <name type="scientific">Candidatus Magasanikbacteria bacterium CG_4_10_14_0_8_um_filter_32_14</name>
    <dbReference type="NCBI Taxonomy" id="1974640"/>
    <lineage>
        <taxon>Bacteria</taxon>
        <taxon>Candidatus Magasanikiibacteriota</taxon>
    </lineage>
</organism>